<dbReference type="PANTHER" id="PTHR43609">
    <property type="entry name" value="ACETYL-COA HYDROLASE"/>
    <property type="match status" value="1"/>
</dbReference>
<feature type="domain" description="Acetyl-CoA hydrolase/transferase N-terminal" evidence="4">
    <location>
        <begin position="11"/>
        <end position="215"/>
    </location>
</feature>
<keyword evidence="7" id="KW-1185">Reference proteome</keyword>
<dbReference type="EMBL" id="CP036339">
    <property type="protein sequence ID" value="QDT75667.1"/>
    <property type="molecule type" value="Genomic_DNA"/>
</dbReference>
<dbReference type="InterPro" id="IPR046433">
    <property type="entry name" value="ActCoA_hydro"/>
</dbReference>
<dbReference type="Pfam" id="PF02550">
    <property type="entry name" value="AcetylCoA_hydro"/>
    <property type="match status" value="1"/>
</dbReference>
<evidence type="ECO:0000259" key="4">
    <source>
        <dbReference type="Pfam" id="PF02550"/>
    </source>
</evidence>
<evidence type="ECO:0000313" key="7">
    <source>
        <dbReference type="Proteomes" id="UP000317909"/>
    </source>
</evidence>
<feature type="binding site" evidence="3">
    <location>
        <position position="378"/>
    </location>
    <ligand>
        <name>CoA</name>
        <dbReference type="ChEBI" id="CHEBI:57287"/>
    </ligand>
</feature>
<evidence type="ECO:0000256" key="3">
    <source>
        <dbReference type="PIRSR" id="PIRSR617821-2"/>
    </source>
</evidence>
<dbReference type="Gene3D" id="3.40.1080.10">
    <property type="entry name" value="Glutaconate Coenzyme A-transferase"/>
    <property type="match status" value="1"/>
</dbReference>
<feature type="binding site" evidence="3">
    <location>
        <position position="382"/>
    </location>
    <ligand>
        <name>CoA</name>
        <dbReference type="ChEBI" id="CHEBI:57287"/>
    </ligand>
</feature>
<name>A0A517U4V5_9BACT</name>
<dbReference type="RefSeq" id="WP_145435431.1">
    <property type="nucleotide sequence ID" value="NZ_CP036339.1"/>
</dbReference>
<dbReference type="InterPro" id="IPR017821">
    <property type="entry name" value="Succinate_CoA_transferase"/>
</dbReference>
<dbReference type="GO" id="GO:0006084">
    <property type="term" value="P:acetyl-CoA metabolic process"/>
    <property type="evidence" value="ECO:0007669"/>
    <property type="project" value="InterPro"/>
</dbReference>
<dbReference type="FunFam" id="3.40.1080.20:FF:000001">
    <property type="entry name" value="Acetyl-CoA hydrolase Ach1"/>
    <property type="match status" value="1"/>
</dbReference>
<dbReference type="AlphaFoldDB" id="A0A517U4V5"/>
<proteinExistence type="inferred from homology"/>
<feature type="domain" description="Acetyl-CoA hydrolase/transferase C-terminal" evidence="5">
    <location>
        <begin position="320"/>
        <end position="463"/>
    </location>
</feature>
<feature type="binding site" evidence="3">
    <location>
        <begin position="262"/>
        <end position="266"/>
    </location>
    <ligand>
        <name>CoA</name>
        <dbReference type="ChEBI" id="CHEBI:57287"/>
    </ligand>
</feature>
<feature type="binding site" evidence="3">
    <location>
        <position position="402"/>
    </location>
    <ligand>
        <name>CoA</name>
        <dbReference type="ChEBI" id="CHEBI:57287"/>
    </ligand>
</feature>
<accession>A0A517U4V5</accession>
<dbReference type="InterPro" id="IPR038460">
    <property type="entry name" value="AcetylCoA_hyd_C_sf"/>
</dbReference>
<evidence type="ECO:0000259" key="5">
    <source>
        <dbReference type="Pfam" id="PF13336"/>
    </source>
</evidence>
<dbReference type="InterPro" id="IPR003702">
    <property type="entry name" value="ActCoA_hydro_N"/>
</dbReference>
<dbReference type="SUPFAM" id="SSF100950">
    <property type="entry name" value="NagB/RpiA/CoA transferase-like"/>
    <property type="match status" value="2"/>
</dbReference>
<dbReference type="OrthoDB" id="9801795at2"/>
<organism evidence="6 7">
    <name type="scientific">Lacipirellula limnantheis</name>
    <dbReference type="NCBI Taxonomy" id="2528024"/>
    <lineage>
        <taxon>Bacteria</taxon>
        <taxon>Pseudomonadati</taxon>
        <taxon>Planctomycetota</taxon>
        <taxon>Planctomycetia</taxon>
        <taxon>Pirellulales</taxon>
        <taxon>Lacipirellulaceae</taxon>
        <taxon>Lacipirellula</taxon>
    </lineage>
</organism>
<protein>
    <submittedName>
        <fullName evidence="6">Propionyl-CoA:succinate CoA transferase</fullName>
        <ecNumber evidence="6">2.8.3.-</ecNumber>
    </submittedName>
</protein>
<sequence length="498" mass="54143">MIAGNKFRKLSACEAADFITDGALVGFSGFTPAGAAKAVPRALAARALAMHNRGEKFRIRVLTGASTGAALDDALAEVNAISWRAPYQSSSALRKLINRQETEFVDMHLSHLPQMVEFGFFGNIDVAVVEAVDVTSDGRVYLSTSVGASPTFLRHADRVIIELNQHHSKRLPEMHDIRLLPLPPHRSFIPIDHALSRIGTPFAEVDPAKIIGIVETDEPDGVATFDAPGECSERIADHVVGFILQEMRLGRIPPEFLPLQSGVGNVANAVMARLGQHPDIPPFVMYSEVIQDALVDLLESGSLRGASATSLTLSEPQLAKVYDNMDFFGSRIVLRPQELSNNPGVIRRLGVIAINTVLEMDITGCANSTHVCGGQVMNGIGGSGDFTRNAYLSFLVAPSIAKSGKISTVVPMVSHVDHNEHSVQVMVTEQGLADLRGLGPIERARRIIEKCAHPMYRDYLFEYLEAAPMGHVRHDLKRCFELHQNLLETGSMLPLVIA</sequence>
<dbReference type="KEGG" id="llh:I41_49070"/>
<dbReference type="GO" id="GO:0003986">
    <property type="term" value="F:acetyl-CoA hydrolase activity"/>
    <property type="evidence" value="ECO:0007669"/>
    <property type="project" value="TreeGrafter"/>
</dbReference>
<reference evidence="6 7" key="1">
    <citation type="submission" date="2019-02" db="EMBL/GenBank/DDBJ databases">
        <title>Deep-cultivation of Planctomycetes and their phenomic and genomic characterization uncovers novel biology.</title>
        <authorList>
            <person name="Wiegand S."/>
            <person name="Jogler M."/>
            <person name="Boedeker C."/>
            <person name="Pinto D."/>
            <person name="Vollmers J."/>
            <person name="Rivas-Marin E."/>
            <person name="Kohn T."/>
            <person name="Peeters S.H."/>
            <person name="Heuer A."/>
            <person name="Rast P."/>
            <person name="Oberbeckmann S."/>
            <person name="Bunk B."/>
            <person name="Jeske O."/>
            <person name="Meyerdierks A."/>
            <person name="Storesund J.E."/>
            <person name="Kallscheuer N."/>
            <person name="Luecker S."/>
            <person name="Lage O.M."/>
            <person name="Pohl T."/>
            <person name="Merkel B.J."/>
            <person name="Hornburger P."/>
            <person name="Mueller R.-W."/>
            <person name="Bruemmer F."/>
            <person name="Labrenz M."/>
            <person name="Spormann A.M."/>
            <person name="Op den Camp H."/>
            <person name="Overmann J."/>
            <person name="Amann R."/>
            <person name="Jetten M.S.M."/>
            <person name="Mascher T."/>
            <person name="Medema M.H."/>
            <person name="Devos D.P."/>
            <person name="Kaster A.-K."/>
            <person name="Ovreas L."/>
            <person name="Rohde M."/>
            <person name="Galperin M.Y."/>
            <person name="Jogler C."/>
        </authorList>
    </citation>
    <scope>NUCLEOTIDE SEQUENCE [LARGE SCALE GENOMIC DNA]</scope>
    <source>
        <strain evidence="6 7">I41</strain>
    </source>
</reference>
<gene>
    <name evidence="6" type="primary">scpC_2</name>
    <name evidence="6" type="ORF">I41_49070</name>
</gene>
<dbReference type="NCBIfam" id="TIGR03458">
    <property type="entry name" value="YgfH_subfam"/>
    <property type="match status" value="1"/>
</dbReference>
<dbReference type="GO" id="GO:0008775">
    <property type="term" value="F:acetate CoA-transferase activity"/>
    <property type="evidence" value="ECO:0007669"/>
    <property type="project" value="InterPro"/>
</dbReference>
<evidence type="ECO:0000313" key="6">
    <source>
        <dbReference type="EMBL" id="QDT75667.1"/>
    </source>
</evidence>
<dbReference type="Gene3D" id="3.40.1080.20">
    <property type="entry name" value="Acetyl-CoA hydrolase/transferase C-terminal domain"/>
    <property type="match status" value="1"/>
</dbReference>
<comment type="similarity">
    <text evidence="1">Belongs to the acetyl-CoA hydrolase/transferase family.</text>
</comment>
<evidence type="ECO:0000256" key="2">
    <source>
        <dbReference type="PIRSR" id="PIRSR617821-1"/>
    </source>
</evidence>
<dbReference type="Proteomes" id="UP000317909">
    <property type="component" value="Chromosome"/>
</dbReference>
<dbReference type="PANTHER" id="PTHR43609:SF1">
    <property type="entry name" value="ACETYL-COA HYDROLASE"/>
    <property type="match status" value="1"/>
</dbReference>
<evidence type="ECO:0000256" key="1">
    <source>
        <dbReference type="ARBA" id="ARBA00009632"/>
    </source>
</evidence>
<dbReference type="EC" id="2.8.3.-" evidence="6"/>
<dbReference type="InterPro" id="IPR026888">
    <property type="entry name" value="AcetylCoA_hyd_C"/>
</dbReference>
<keyword evidence="6" id="KW-0808">Transferase</keyword>
<feature type="active site" description="5-glutamyl coenzyme A thioester intermediate" evidence="2">
    <location>
        <position position="288"/>
    </location>
</feature>
<dbReference type="GO" id="GO:0006083">
    <property type="term" value="P:acetate metabolic process"/>
    <property type="evidence" value="ECO:0007669"/>
    <property type="project" value="InterPro"/>
</dbReference>
<dbReference type="Pfam" id="PF13336">
    <property type="entry name" value="AcetylCoA_hyd_C"/>
    <property type="match status" value="1"/>
</dbReference>
<dbReference type="Gene3D" id="3.30.750.70">
    <property type="entry name" value="4-hydroxybutyrate coenzyme like domains"/>
    <property type="match status" value="1"/>
</dbReference>
<dbReference type="InterPro" id="IPR037171">
    <property type="entry name" value="NagB/RpiA_transferase-like"/>
</dbReference>